<evidence type="ECO:0000313" key="1">
    <source>
        <dbReference type="EMBL" id="MPM91540.1"/>
    </source>
</evidence>
<name>A0A645DPY9_9ZZZZ</name>
<dbReference type="AlphaFoldDB" id="A0A645DPY9"/>
<organism evidence="1">
    <name type="scientific">bioreactor metagenome</name>
    <dbReference type="NCBI Taxonomy" id="1076179"/>
    <lineage>
        <taxon>unclassified sequences</taxon>
        <taxon>metagenomes</taxon>
        <taxon>ecological metagenomes</taxon>
    </lineage>
</organism>
<gene>
    <name evidence="1" type="ORF">SDC9_138671</name>
</gene>
<proteinExistence type="predicted"/>
<accession>A0A645DPY9</accession>
<dbReference type="EMBL" id="VSSQ01038584">
    <property type="protein sequence ID" value="MPM91540.1"/>
    <property type="molecule type" value="Genomic_DNA"/>
</dbReference>
<reference evidence="1" key="1">
    <citation type="submission" date="2019-08" db="EMBL/GenBank/DDBJ databases">
        <authorList>
            <person name="Kucharzyk K."/>
            <person name="Murdoch R.W."/>
            <person name="Higgins S."/>
            <person name="Loffler F."/>
        </authorList>
    </citation>
    <scope>NUCLEOTIDE SEQUENCE</scope>
</reference>
<sequence>MESYIQSAASIPDNFLLGESDVGKHYGRMGSSLEGEFSIIVCDSPFGGSLLDNVYPDQRIVVHIRHNARKRRILCMCCKNRAQEPYK</sequence>
<protein>
    <submittedName>
        <fullName evidence="1">Uncharacterized protein</fullName>
    </submittedName>
</protein>
<comment type="caution">
    <text evidence="1">The sequence shown here is derived from an EMBL/GenBank/DDBJ whole genome shotgun (WGS) entry which is preliminary data.</text>
</comment>